<dbReference type="STRING" id="29367.CLPUN_09750"/>
<proteinExistence type="inferred from homology"/>
<protein>
    <submittedName>
        <fullName evidence="3">Phage tail sheath protein</fullName>
    </submittedName>
</protein>
<dbReference type="InterPro" id="IPR020287">
    <property type="entry name" value="Tail_sheath_C"/>
</dbReference>
<dbReference type="Gene3D" id="3.40.50.11790">
    <property type="match status" value="1"/>
</dbReference>
<keyword evidence="4" id="KW-1185">Reference proteome</keyword>
<evidence type="ECO:0000313" key="4">
    <source>
        <dbReference type="Proteomes" id="UP000190890"/>
    </source>
</evidence>
<evidence type="ECO:0000259" key="2">
    <source>
        <dbReference type="Pfam" id="PF17482"/>
    </source>
</evidence>
<reference evidence="3 4" key="1">
    <citation type="submission" date="2016-05" db="EMBL/GenBank/DDBJ databases">
        <title>Microbial solvent formation.</title>
        <authorList>
            <person name="Poehlein A."/>
            <person name="Montoya Solano J.D."/>
            <person name="Flitsch S."/>
            <person name="Krabben P."/>
            <person name="Duerre P."/>
            <person name="Daniel R."/>
        </authorList>
    </citation>
    <scope>NUCLEOTIDE SEQUENCE [LARGE SCALE GENOMIC DNA]</scope>
    <source>
        <strain evidence="3 4">DSM 2619</strain>
    </source>
</reference>
<dbReference type="Proteomes" id="UP000190890">
    <property type="component" value="Unassembled WGS sequence"/>
</dbReference>
<sequence>MAVRLPWIDVIFKQLANTFRSRSERGVAILIVRDDTDKTFDNKKYSTLEELLKDKDLYTSSNYQYMQDVLNFKAYKLVVIRINATATGEETIPTIADALKIVEKTVRSGWISFPDGLAADYQSLADWVKAKENVGLTYKAIVYKVVADSKQVVNFTNPSITFKGDRGKFTGDKYLPSLLGILASCNVSRSSTYFICTNLAAIETVVDEEVAVKAGEFILINDVDEIKVGLGINSLQTISEETNTTEDMKYIDIVEAMNLITDDIKSIFKSDYLGKKKNSVDNQMVLVSAIVSYFKELTKENILDPEFSNTCDINIPEQRKALITIKGEASEWDDTKVKNNTYKRSVFLLGDIKILGGMENLKLVLTMN</sequence>
<dbReference type="AlphaFoldDB" id="A0A1S8TVQ2"/>
<comment type="caution">
    <text evidence="3">The sequence shown here is derived from an EMBL/GenBank/DDBJ whole genome shotgun (WGS) entry which is preliminary data.</text>
</comment>
<organism evidence="3 4">
    <name type="scientific">Clostridium puniceum</name>
    <dbReference type="NCBI Taxonomy" id="29367"/>
    <lineage>
        <taxon>Bacteria</taxon>
        <taxon>Bacillati</taxon>
        <taxon>Bacillota</taxon>
        <taxon>Clostridia</taxon>
        <taxon>Eubacteriales</taxon>
        <taxon>Clostridiaceae</taxon>
        <taxon>Clostridium</taxon>
    </lineage>
</organism>
<comment type="similarity">
    <text evidence="1">Belongs to the myoviridae tail sheath protein family.</text>
</comment>
<feature type="domain" description="Tail sheath protein C-terminal" evidence="2">
    <location>
        <begin position="244"/>
        <end position="362"/>
    </location>
</feature>
<gene>
    <name evidence="3" type="ORF">CLPUN_09750</name>
</gene>
<accession>A0A1S8TVQ2</accession>
<dbReference type="RefSeq" id="WP_077846229.1">
    <property type="nucleotide sequence ID" value="NZ_LZZM01000053.1"/>
</dbReference>
<evidence type="ECO:0000256" key="1">
    <source>
        <dbReference type="ARBA" id="ARBA00008005"/>
    </source>
</evidence>
<evidence type="ECO:0000313" key="3">
    <source>
        <dbReference type="EMBL" id="OOM81791.1"/>
    </source>
</evidence>
<dbReference type="OrthoDB" id="89060at2"/>
<name>A0A1S8TVQ2_9CLOT</name>
<dbReference type="Gene3D" id="3.30.1370.220">
    <property type="match status" value="1"/>
</dbReference>
<dbReference type="EMBL" id="LZZM01000053">
    <property type="protein sequence ID" value="OOM81791.1"/>
    <property type="molecule type" value="Genomic_DNA"/>
</dbReference>
<dbReference type="Pfam" id="PF17482">
    <property type="entry name" value="Phage_sheath_1C"/>
    <property type="match status" value="1"/>
</dbReference>